<protein>
    <submittedName>
        <fullName evidence="1">Uncharacterized protein</fullName>
    </submittedName>
</protein>
<dbReference type="AlphaFoldDB" id="A0A382GHS9"/>
<evidence type="ECO:0000313" key="1">
    <source>
        <dbReference type="EMBL" id="SVB74736.1"/>
    </source>
</evidence>
<proteinExistence type="predicted"/>
<reference evidence="1" key="1">
    <citation type="submission" date="2018-05" db="EMBL/GenBank/DDBJ databases">
        <authorList>
            <person name="Lanie J.A."/>
            <person name="Ng W.-L."/>
            <person name="Kazmierczak K.M."/>
            <person name="Andrzejewski T.M."/>
            <person name="Davidsen T.M."/>
            <person name="Wayne K.J."/>
            <person name="Tettelin H."/>
            <person name="Glass J.I."/>
            <person name="Rusch D."/>
            <person name="Podicherti R."/>
            <person name="Tsui H.-C.T."/>
            <person name="Winkler M.E."/>
        </authorList>
    </citation>
    <scope>NUCLEOTIDE SEQUENCE</scope>
</reference>
<organism evidence="1">
    <name type="scientific">marine metagenome</name>
    <dbReference type="NCBI Taxonomy" id="408172"/>
    <lineage>
        <taxon>unclassified sequences</taxon>
        <taxon>metagenomes</taxon>
        <taxon>ecological metagenomes</taxon>
    </lineage>
</organism>
<name>A0A382GHS9_9ZZZZ</name>
<dbReference type="EMBL" id="UINC01055637">
    <property type="protein sequence ID" value="SVB74736.1"/>
    <property type="molecule type" value="Genomic_DNA"/>
</dbReference>
<gene>
    <name evidence="1" type="ORF">METZ01_LOCUS227590</name>
</gene>
<accession>A0A382GHS9</accession>
<feature type="non-terminal residue" evidence="1">
    <location>
        <position position="119"/>
    </location>
</feature>
<sequence length="119" mass="12140">MSDGTLQTLDVTMLEDVGTGANELIQLDSNAKIPACSGAALTNLSGITKSANDPVRTTNPVGGTGTVFQNTTSGEMYICTDDTAGANVWKNIGAGSGDITPYDPRTSNYGYVLGGSMVG</sequence>